<feature type="domain" description="Amine oxidase" evidence="1">
    <location>
        <begin position="69"/>
        <end position="510"/>
    </location>
</feature>
<protein>
    <submittedName>
        <fullName evidence="2">Flavin containing amine oxidoreductase</fullName>
    </submittedName>
</protein>
<dbReference type="Gene3D" id="3.90.660.10">
    <property type="match status" value="1"/>
</dbReference>
<evidence type="ECO:0000259" key="1">
    <source>
        <dbReference type="Pfam" id="PF01593"/>
    </source>
</evidence>
<keyword evidence="3" id="KW-1185">Reference proteome</keyword>
<sequence>MMINFPRLLCFKVPKSIERCQRPVSHIAKHKMVPNCQMTEVVERAKCVTPHITSRPPSVVIVGGGLAALSAAERLENAGIHDVKILEAQKEIGGRVKTCKLNRTNIELGAYQIEGACVANPIYNLAHTECLLCALPSAQKRRPRKEYYFNTDGRMVLEYDEAKQYSKKVLDEAAAFFTSKTDSVHWNLHEFVQNRLTAVVDNLPTESRLDFQMAIDGLMNCLKAKVGDDLRNISLKDFGSAIDIPGGNLPFPNGASSLINALDTNCNVLLEKVVQKISYGTKTVGQPVLVQCCDGSAYPCDYCIFTASLGVLKTLADTMFFPSLPQYKTDAIQKIGFGFLTVIFFQYTKPFWNKGEDFTMRISWTKEETATKTEWAQGICSIGEVYGPDHVLKVTVVGKAAEWAEKLEEGQIAEEFTTFLRKTTGDHSLPCPVEVVKSDWCTNIHFLGTKSYLGLGSTVADQCALAEPVPGPCADGPPSLMFAGEATCPGHFGTLQGARLSGIREADRIIDLTIEMKGAPPVPNLGILPPLHPCVSDDTPTCEERKCEKAQCEKP</sequence>
<evidence type="ECO:0000313" key="3">
    <source>
        <dbReference type="Proteomes" id="UP001307889"/>
    </source>
</evidence>
<accession>A0ABN7AZ61</accession>
<gene>
    <name evidence="2" type="ORF">NTJ_09488</name>
</gene>
<dbReference type="Pfam" id="PF01593">
    <property type="entry name" value="Amino_oxidase"/>
    <property type="match status" value="1"/>
</dbReference>
<dbReference type="SUPFAM" id="SSF54373">
    <property type="entry name" value="FAD-linked reductases, C-terminal domain"/>
    <property type="match status" value="1"/>
</dbReference>
<organism evidence="2 3">
    <name type="scientific">Nesidiocoris tenuis</name>
    <dbReference type="NCBI Taxonomy" id="355587"/>
    <lineage>
        <taxon>Eukaryota</taxon>
        <taxon>Metazoa</taxon>
        <taxon>Ecdysozoa</taxon>
        <taxon>Arthropoda</taxon>
        <taxon>Hexapoda</taxon>
        <taxon>Insecta</taxon>
        <taxon>Pterygota</taxon>
        <taxon>Neoptera</taxon>
        <taxon>Paraneoptera</taxon>
        <taxon>Hemiptera</taxon>
        <taxon>Heteroptera</taxon>
        <taxon>Panheteroptera</taxon>
        <taxon>Cimicomorpha</taxon>
        <taxon>Miridae</taxon>
        <taxon>Dicyphina</taxon>
        <taxon>Nesidiocoris</taxon>
    </lineage>
</organism>
<proteinExistence type="predicted"/>
<dbReference type="PANTHER" id="PTHR10742:SF416">
    <property type="entry name" value="SPERMINE OXIDASE"/>
    <property type="match status" value="1"/>
</dbReference>
<dbReference type="SUPFAM" id="SSF51905">
    <property type="entry name" value="FAD/NAD(P)-binding domain"/>
    <property type="match status" value="1"/>
</dbReference>
<dbReference type="Proteomes" id="UP001307889">
    <property type="component" value="Chromosome 7"/>
</dbReference>
<dbReference type="PANTHER" id="PTHR10742">
    <property type="entry name" value="FLAVIN MONOAMINE OXIDASE"/>
    <property type="match status" value="1"/>
</dbReference>
<dbReference type="InterPro" id="IPR036188">
    <property type="entry name" value="FAD/NAD-bd_sf"/>
</dbReference>
<dbReference type="InterPro" id="IPR050281">
    <property type="entry name" value="Flavin_monoamine_oxidase"/>
</dbReference>
<evidence type="ECO:0000313" key="2">
    <source>
        <dbReference type="EMBL" id="BES96677.1"/>
    </source>
</evidence>
<name>A0ABN7AZ61_9HEMI</name>
<dbReference type="Gene3D" id="3.50.50.60">
    <property type="entry name" value="FAD/NAD(P)-binding domain"/>
    <property type="match status" value="1"/>
</dbReference>
<dbReference type="EMBL" id="AP028915">
    <property type="protein sequence ID" value="BES96677.1"/>
    <property type="molecule type" value="Genomic_DNA"/>
</dbReference>
<reference evidence="2 3" key="1">
    <citation type="submission" date="2023-09" db="EMBL/GenBank/DDBJ databases">
        <title>Nesidiocoris tenuis whole genome shotgun sequence.</title>
        <authorList>
            <person name="Shibata T."/>
            <person name="Shimoda M."/>
            <person name="Kobayashi T."/>
            <person name="Uehara T."/>
        </authorList>
    </citation>
    <scope>NUCLEOTIDE SEQUENCE [LARGE SCALE GENOMIC DNA]</scope>
    <source>
        <strain evidence="2 3">Japan</strain>
    </source>
</reference>
<dbReference type="InterPro" id="IPR002937">
    <property type="entry name" value="Amino_oxidase"/>
</dbReference>